<dbReference type="GO" id="GO:0005743">
    <property type="term" value="C:mitochondrial inner membrane"/>
    <property type="evidence" value="ECO:0007669"/>
    <property type="project" value="UniProtKB-SubCell"/>
</dbReference>
<evidence type="ECO:0000256" key="16">
    <source>
        <dbReference type="ARBA" id="ARBA00023136"/>
    </source>
</evidence>
<keyword evidence="12 18" id="KW-1133">Transmembrane helix</keyword>
<keyword evidence="15 18" id="KW-0496">Mitochondrion</keyword>
<comment type="function">
    <text evidence="18">Core subunit of the mitochondrial membrane respiratory chain NADH dehydrogenase (Complex I) which catalyzes electron transfer from NADH through the respiratory chain, using ubiquinone as an electron acceptor. Essential for the catalytic activity and assembly of complex I.</text>
</comment>
<evidence type="ECO:0000256" key="18">
    <source>
        <dbReference type="RuleBase" id="RU003403"/>
    </source>
</evidence>
<dbReference type="InterPro" id="IPR001750">
    <property type="entry name" value="ND/Mrp_TM"/>
</dbReference>
<comment type="catalytic activity">
    <reaction evidence="17 18">
        <text>a ubiquinone + NADH + 5 H(+)(in) = a ubiquinol + NAD(+) + 4 H(+)(out)</text>
        <dbReference type="Rhea" id="RHEA:29091"/>
        <dbReference type="Rhea" id="RHEA-COMP:9565"/>
        <dbReference type="Rhea" id="RHEA-COMP:9566"/>
        <dbReference type="ChEBI" id="CHEBI:15378"/>
        <dbReference type="ChEBI" id="CHEBI:16389"/>
        <dbReference type="ChEBI" id="CHEBI:17976"/>
        <dbReference type="ChEBI" id="CHEBI:57540"/>
        <dbReference type="ChEBI" id="CHEBI:57945"/>
        <dbReference type="EC" id="7.1.1.2"/>
    </reaction>
</comment>
<evidence type="ECO:0000256" key="5">
    <source>
        <dbReference type="ARBA" id="ARBA00021008"/>
    </source>
</evidence>
<evidence type="ECO:0000256" key="13">
    <source>
        <dbReference type="ARBA" id="ARBA00023027"/>
    </source>
</evidence>
<evidence type="ECO:0000256" key="6">
    <source>
        <dbReference type="ARBA" id="ARBA00022448"/>
    </source>
</evidence>
<evidence type="ECO:0000256" key="10">
    <source>
        <dbReference type="ARBA" id="ARBA00022967"/>
    </source>
</evidence>
<keyword evidence="7 18" id="KW-0679">Respiratory chain</keyword>
<keyword evidence="14 18" id="KW-0830">Ubiquinone</keyword>
<comment type="similarity">
    <text evidence="3 18">Belongs to the complex I subunit 2 family.</text>
</comment>
<feature type="transmembrane region" description="Helical" evidence="18">
    <location>
        <begin position="150"/>
        <end position="168"/>
    </location>
</feature>
<evidence type="ECO:0000256" key="2">
    <source>
        <dbReference type="ARBA" id="ARBA00004448"/>
    </source>
</evidence>
<dbReference type="InterPro" id="IPR003917">
    <property type="entry name" value="NADH_UbQ_OxRdtase_chain2"/>
</dbReference>
<proteinExistence type="inferred from homology"/>
<keyword evidence="11 18" id="KW-0249">Electron transport</keyword>
<feature type="transmembrane region" description="Helical" evidence="18">
    <location>
        <begin position="59"/>
        <end position="83"/>
    </location>
</feature>
<evidence type="ECO:0000256" key="7">
    <source>
        <dbReference type="ARBA" id="ARBA00022660"/>
    </source>
</evidence>
<comment type="function">
    <text evidence="1">Core subunit of the mitochondrial membrane respiratory chain NADH dehydrogenase (Complex I) that is believed to belong to the minimal assembly required for catalysis. Complex I functions in the transfer of electrons from NADH to the respiratory chain. The immediate electron acceptor for the enzyme is believed to be ubiquinone.</text>
</comment>
<feature type="transmembrane region" description="Helical" evidence="18">
    <location>
        <begin position="198"/>
        <end position="216"/>
    </location>
</feature>
<keyword evidence="16 18" id="KW-0472">Membrane</keyword>
<evidence type="ECO:0000259" key="19">
    <source>
        <dbReference type="Pfam" id="PF00361"/>
    </source>
</evidence>
<dbReference type="PANTHER" id="PTHR46552:SF1">
    <property type="entry name" value="NADH-UBIQUINONE OXIDOREDUCTASE CHAIN 2"/>
    <property type="match status" value="1"/>
</dbReference>
<evidence type="ECO:0000256" key="11">
    <source>
        <dbReference type="ARBA" id="ARBA00022982"/>
    </source>
</evidence>
<dbReference type="EC" id="7.1.1.2" evidence="4 18"/>
<dbReference type="PRINTS" id="PR01436">
    <property type="entry name" value="NADHDHGNASE2"/>
</dbReference>
<dbReference type="Pfam" id="PF00361">
    <property type="entry name" value="Proton_antipo_M"/>
    <property type="match status" value="1"/>
</dbReference>
<keyword evidence="6" id="KW-0813">Transport</keyword>
<evidence type="ECO:0000256" key="14">
    <source>
        <dbReference type="ARBA" id="ARBA00023075"/>
    </source>
</evidence>
<feature type="transmembrane region" description="Helical" evidence="18">
    <location>
        <begin position="89"/>
        <end position="110"/>
    </location>
</feature>
<evidence type="ECO:0000313" key="20">
    <source>
        <dbReference type="EMBL" id="UGS80347.1"/>
    </source>
</evidence>
<geneLocation type="mitochondrion" evidence="20"/>
<keyword evidence="13 18" id="KW-0520">NAD</keyword>
<feature type="transmembrane region" description="Helical" evidence="18">
    <location>
        <begin position="268"/>
        <end position="286"/>
    </location>
</feature>
<keyword evidence="8 18" id="KW-0812">Transmembrane</keyword>
<name>A0A8K1ZFP7_9NEOP</name>
<evidence type="ECO:0000256" key="17">
    <source>
        <dbReference type="ARBA" id="ARBA00049551"/>
    </source>
</evidence>
<dbReference type="GO" id="GO:0008137">
    <property type="term" value="F:NADH dehydrogenase (ubiquinone) activity"/>
    <property type="evidence" value="ECO:0007669"/>
    <property type="project" value="UniProtKB-EC"/>
</dbReference>
<evidence type="ECO:0000256" key="3">
    <source>
        <dbReference type="ARBA" id="ARBA00007012"/>
    </source>
</evidence>
<reference evidence="20" key="1">
    <citation type="submission" date="2021-05" db="EMBL/GenBank/DDBJ databases">
        <title>Mitochondrial genomes within bark lice (Insecta: Psocodea: Psocomorpha) reveal novel gene rearrangements containing phylogenetic signal.</title>
        <authorList>
            <person name="Saenz Manchola O.F."/>
            <person name="Virrueta Herrera S."/>
            <person name="D'alessio L.M."/>
            <person name="Yoshizawa K."/>
            <person name="Garcia Aldrete A.N."/>
            <person name="Johnson K.P."/>
        </authorList>
    </citation>
    <scope>NUCLEOTIDE SEQUENCE</scope>
</reference>
<sequence length="332" mass="37554">MKNNLNILFLITLILGTLFSISSSNWLGVWMGLELNMLSFIPMLASSNNILSSEASLKYFLVQAVASIIFICSAISNILFFSLFNNFNFTPTLTFFLSCALLLKLGAAPFQTWFISIMNGLSWFNCLVLMTWQKITPLCVMLYLLFKQKFIFSAALLSLVVGAIGGLNQTQLKKILAFSSVSHLGWLLTSFTLGKTFFLNYLILYTFMNTIIIWICHNNNLISITQTFMPNLNWSLLINILSLGGLPPFLGFLPKFLILQNYISSNNLFMSVIMVLTALITLFYYLRLTYSSLLLSSFSKNPISIHIPTNDPLLMVWFNGMTIFGLLLWNLT</sequence>
<evidence type="ECO:0000256" key="1">
    <source>
        <dbReference type="ARBA" id="ARBA00003257"/>
    </source>
</evidence>
<gene>
    <name evidence="20" type="primary">ND2</name>
</gene>
<keyword evidence="9 18" id="KW-0999">Mitochondrion inner membrane</keyword>
<feature type="transmembrane region" description="Helical" evidence="18">
    <location>
        <begin position="236"/>
        <end position="256"/>
    </location>
</feature>
<dbReference type="EMBL" id="MZ274196">
    <property type="protein sequence ID" value="UGS80347.1"/>
    <property type="molecule type" value="Genomic_DNA"/>
</dbReference>
<evidence type="ECO:0000256" key="9">
    <source>
        <dbReference type="ARBA" id="ARBA00022792"/>
    </source>
</evidence>
<feature type="transmembrane region" description="Helical" evidence="18">
    <location>
        <begin position="313"/>
        <end position="331"/>
    </location>
</feature>
<evidence type="ECO:0000256" key="12">
    <source>
        <dbReference type="ARBA" id="ARBA00022989"/>
    </source>
</evidence>
<evidence type="ECO:0000256" key="8">
    <source>
        <dbReference type="ARBA" id="ARBA00022692"/>
    </source>
</evidence>
<accession>A0A8K1ZFP7</accession>
<dbReference type="PANTHER" id="PTHR46552">
    <property type="entry name" value="NADH-UBIQUINONE OXIDOREDUCTASE CHAIN 2"/>
    <property type="match status" value="1"/>
</dbReference>
<dbReference type="GO" id="GO:0006120">
    <property type="term" value="P:mitochondrial electron transport, NADH to ubiquinone"/>
    <property type="evidence" value="ECO:0007669"/>
    <property type="project" value="InterPro"/>
</dbReference>
<protein>
    <recommendedName>
        <fullName evidence="5 18">NADH-ubiquinone oxidoreductase chain 2</fullName>
        <ecNumber evidence="4 18">7.1.1.2</ecNumber>
    </recommendedName>
</protein>
<organism evidence="20">
    <name type="scientific">Kaestneriella sp. KaspPE</name>
    <dbReference type="NCBI Taxonomy" id="2597008"/>
    <lineage>
        <taxon>Eukaryota</taxon>
        <taxon>Metazoa</taxon>
        <taxon>Ecdysozoa</taxon>
        <taxon>Arthropoda</taxon>
        <taxon>Hexapoda</taxon>
        <taxon>Insecta</taxon>
        <taxon>Pterygota</taxon>
        <taxon>Neoptera</taxon>
        <taxon>Paraneoptera</taxon>
        <taxon>Psocodea</taxon>
        <taxon>Psocomorpha</taxon>
        <taxon>Homilopsocidea</taxon>
        <taxon>Peripsocoidea</taxon>
        <taxon>Peripsocidae</taxon>
        <taxon>Kaestneriella</taxon>
    </lineage>
</organism>
<dbReference type="InterPro" id="IPR050175">
    <property type="entry name" value="Complex_I_Subunit_2"/>
</dbReference>
<feature type="domain" description="NADH:quinone oxidoreductase/Mrp antiporter transmembrane" evidence="19">
    <location>
        <begin position="23"/>
        <end position="281"/>
    </location>
</feature>
<keyword evidence="10 18" id="KW-1278">Translocase</keyword>
<evidence type="ECO:0000256" key="15">
    <source>
        <dbReference type="ARBA" id="ARBA00023128"/>
    </source>
</evidence>
<comment type="subcellular location">
    <subcellularLocation>
        <location evidence="2 18">Mitochondrion inner membrane</location>
        <topology evidence="2 18">Multi-pass membrane protein</topology>
    </subcellularLocation>
</comment>
<evidence type="ECO:0000256" key="4">
    <source>
        <dbReference type="ARBA" id="ARBA00012944"/>
    </source>
</evidence>
<dbReference type="AlphaFoldDB" id="A0A8K1ZFP7"/>